<evidence type="ECO:0000256" key="4">
    <source>
        <dbReference type="ARBA" id="ARBA00022692"/>
    </source>
</evidence>
<comment type="caution">
    <text evidence="9">The sequence shown here is derived from an EMBL/GenBank/DDBJ whole genome shotgun (WGS) entry which is preliminary data.</text>
</comment>
<reference evidence="9 10" key="1">
    <citation type="submission" date="2020-04" db="EMBL/GenBank/DDBJ databases">
        <title>Nesterenkonia sp. nov., isolated from marine sediment.</title>
        <authorList>
            <person name="Zhang G."/>
        </authorList>
    </citation>
    <scope>NUCLEOTIDE SEQUENCE [LARGE SCALE GENOMIC DNA]</scope>
    <source>
        <strain evidence="9 10">MY13</strain>
    </source>
</reference>
<organism evidence="9 10">
    <name type="scientific">Nesterenkonia sedimenti</name>
    <dbReference type="NCBI Taxonomy" id="1463632"/>
    <lineage>
        <taxon>Bacteria</taxon>
        <taxon>Bacillati</taxon>
        <taxon>Actinomycetota</taxon>
        <taxon>Actinomycetes</taxon>
        <taxon>Micrococcales</taxon>
        <taxon>Micrococcaceae</taxon>
        <taxon>Nesterenkonia</taxon>
    </lineage>
</organism>
<evidence type="ECO:0000256" key="1">
    <source>
        <dbReference type="ARBA" id="ARBA00004651"/>
    </source>
</evidence>
<feature type="transmembrane region" description="Helical" evidence="8">
    <location>
        <begin position="70"/>
        <end position="91"/>
    </location>
</feature>
<dbReference type="EMBL" id="JABAHY010000012">
    <property type="protein sequence ID" value="NLS10670.1"/>
    <property type="molecule type" value="Genomic_DNA"/>
</dbReference>
<keyword evidence="3" id="KW-1003">Cell membrane</keyword>
<keyword evidence="10" id="KW-1185">Reference proteome</keyword>
<evidence type="ECO:0000256" key="7">
    <source>
        <dbReference type="SAM" id="MobiDB-lite"/>
    </source>
</evidence>
<accession>A0A7X8TKW2</accession>
<evidence type="ECO:0000256" key="5">
    <source>
        <dbReference type="ARBA" id="ARBA00022989"/>
    </source>
</evidence>
<gene>
    <name evidence="9" type="ORF">HGQ17_11845</name>
</gene>
<feature type="transmembrane region" description="Helical" evidence="8">
    <location>
        <begin position="24"/>
        <end position="49"/>
    </location>
</feature>
<dbReference type="Pfam" id="PF00420">
    <property type="entry name" value="Oxidored_q2"/>
    <property type="match status" value="1"/>
</dbReference>
<dbReference type="PANTHER" id="PTHR34583:SF2">
    <property type="entry name" value="ANTIPORTER SUBUNIT MNHC2-RELATED"/>
    <property type="match status" value="1"/>
</dbReference>
<protein>
    <submittedName>
        <fullName evidence="9">Cation:proton antiporter subunit C</fullName>
    </submittedName>
</protein>
<comment type="subcellular location">
    <subcellularLocation>
        <location evidence="1">Cell membrane</location>
        <topology evidence="1">Multi-pass membrane protein</topology>
    </subcellularLocation>
</comment>
<feature type="compositionally biased region" description="Low complexity" evidence="7">
    <location>
        <begin position="124"/>
        <end position="141"/>
    </location>
</feature>
<dbReference type="InterPro" id="IPR039428">
    <property type="entry name" value="NUOK/Mnh_C1-like"/>
</dbReference>
<evidence type="ECO:0000256" key="2">
    <source>
        <dbReference type="ARBA" id="ARBA00010388"/>
    </source>
</evidence>
<comment type="similarity">
    <text evidence="2">Belongs to the CPA3 antiporters (TC 2.A.63) subunit C family.</text>
</comment>
<dbReference type="Gene3D" id="1.10.287.3510">
    <property type="match status" value="1"/>
</dbReference>
<keyword evidence="6 8" id="KW-0472">Membrane</keyword>
<sequence>MSIAIAVGMLTAAAVYLFMQRGMVRIVLGFVLASHAANLLLFAAGNTAYRGVPYIFTSEYGEGGDPLPQAFVLTAIVIAFSITMFMVTLAITTTGDDDTEDEEESPAKVLTAADTNDVTSAKVDTSSTGAVAAGTGGADASPESPVHDFEPTESDVAGLDDDVAEAPNADSFGDETPTAETENETPKDGGEK</sequence>
<evidence type="ECO:0000256" key="3">
    <source>
        <dbReference type="ARBA" id="ARBA00022475"/>
    </source>
</evidence>
<dbReference type="InterPro" id="IPR050601">
    <property type="entry name" value="CPA3_antiporter_subunitC"/>
</dbReference>
<name>A0A7X8TKW2_9MICC</name>
<evidence type="ECO:0000256" key="6">
    <source>
        <dbReference type="ARBA" id="ARBA00023136"/>
    </source>
</evidence>
<keyword evidence="4 8" id="KW-0812">Transmembrane</keyword>
<dbReference type="PANTHER" id="PTHR34583">
    <property type="entry name" value="ANTIPORTER SUBUNIT MNHC2-RELATED"/>
    <property type="match status" value="1"/>
</dbReference>
<keyword evidence="5 8" id="KW-1133">Transmembrane helix</keyword>
<evidence type="ECO:0000313" key="9">
    <source>
        <dbReference type="EMBL" id="NLS10670.1"/>
    </source>
</evidence>
<dbReference type="GO" id="GO:0005886">
    <property type="term" value="C:plasma membrane"/>
    <property type="evidence" value="ECO:0007669"/>
    <property type="project" value="UniProtKB-SubCell"/>
</dbReference>
<evidence type="ECO:0000256" key="8">
    <source>
        <dbReference type="SAM" id="Phobius"/>
    </source>
</evidence>
<dbReference type="AlphaFoldDB" id="A0A7X8TKW2"/>
<dbReference type="Proteomes" id="UP000523139">
    <property type="component" value="Unassembled WGS sequence"/>
</dbReference>
<dbReference type="RefSeq" id="WP_168888146.1">
    <property type="nucleotide sequence ID" value="NZ_JABAHY010000012.1"/>
</dbReference>
<evidence type="ECO:0000313" key="10">
    <source>
        <dbReference type="Proteomes" id="UP000523139"/>
    </source>
</evidence>
<proteinExistence type="inferred from homology"/>
<feature type="region of interest" description="Disordered" evidence="7">
    <location>
        <begin position="118"/>
        <end position="192"/>
    </location>
</feature>